<evidence type="ECO:0000256" key="2">
    <source>
        <dbReference type="ARBA" id="ARBA00023125"/>
    </source>
</evidence>
<dbReference type="GO" id="GO:0003700">
    <property type="term" value="F:DNA-binding transcription factor activity"/>
    <property type="evidence" value="ECO:0007669"/>
    <property type="project" value="InterPro"/>
</dbReference>
<keyword evidence="3" id="KW-0804">Transcription</keyword>
<dbReference type="PANTHER" id="PTHR46796">
    <property type="entry name" value="HTH-TYPE TRANSCRIPTIONAL ACTIVATOR RHAS-RELATED"/>
    <property type="match status" value="1"/>
</dbReference>
<dbReference type="SMART" id="SM00342">
    <property type="entry name" value="HTH_ARAC"/>
    <property type="match status" value="1"/>
</dbReference>
<proteinExistence type="predicted"/>
<dbReference type="OrthoDB" id="5701903at2"/>
<evidence type="ECO:0000256" key="3">
    <source>
        <dbReference type="ARBA" id="ARBA00023163"/>
    </source>
</evidence>
<dbReference type="Gene3D" id="1.10.10.60">
    <property type="entry name" value="Homeodomain-like"/>
    <property type="match status" value="2"/>
</dbReference>
<evidence type="ECO:0000313" key="5">
    <source>
        <dbReference type="EMBL" id="TQV86786.1"/>
    </source>
</evidence>
<dbReference type="GO" id="GO:0043565">
    <property type="term" value="F:sequence-specific DNA binding"/>
    <property type="evidence" value="ECO:0007669"/>
    <property type="project" value="InterPro"/>
</dbReference>
<dbReference type="EMBL" id="VHSG01000001">
    <property type="protein sequence ID" value="TQV86786.1"/>
    <property type="molecule type" value="Genomic_DNA"/>
</dbReference>
<keyword evidence="6" id="KW-1185">Reference proteome</keyword>
<protein>
    <submittedName>
        <fullName evidence="5">Helix-turn-helix domain-containing protein</fullName>
    </submittedName>
</protein>
<gene>
    <name evidence="5" type="ORF">FKG94_00110</name>
</gene>
<dbReference type="SUPFAM" id="SSF46689">
    <property type="entry name" value="Homeodomain-like"/>
    <property type="match status" value="2"/>
</dbReference>
<organism evidence="5 6">
    <name type="scientific">Exilibacterium tricleocarpae</name>
    <dbReference type="NCBI Taxonomy" id="2591008"/>
    <lineage>
        <taxon>Bacteria</taxon>
        <taxon>Pseudomonadati</taxon>
        <taxon>Pseudomonadota</taxon>
        <taxon>Gammaproteobacteria</taxon>
        <taxon>Cellvibrionales</taxon>
        <taxon>Cellvibrionaceae</taxon>
        <taxon>Exilibacterium</taxon>
    </lineage>
</organism>
<name>A0A545UBE0_9GAMM</name>
<evidence type="ECO:0000259" key="4">
    <source>
        <dbReference type="PROSITE" id="PS01124"/>
    </source>
</evidence>
<reference evidence="5 6" key="1">
    <citation type="submission" date="2019-06" db="EMBL/GenBank/DDBJ databases">
        <title>Whole genome sequence for Cellvibrionaceae sp. R142.</title>
        <authorList>
            <person name="Wang G."/>
        </authorList>
    </citation>
    <scope>NUCLEOTIDE SEQUENCE [LARGE SCALE GENOMIC DNA]</scope>
    <source>
        <strain evidence="5 6">R142</strain>
    </source>
</reference>
<feature type="domain" description="HTH araC/xylS-type" evidence="4">
    <location>
        <begin position="180"/>
        <end position="278"/>
    </location>
</feature>
<dbReference type="AlphaFoldDB" id="A0A545UBE0"/>
<keyword evidence="2" id="KW-0238">DNA-binding</keyword>
<evidence type="ECO:0000313" key="6">
    <source>
        <dbReference type="Proteomes" id="UP000319732"/>
    </source>
</evidence>
<accession>A0A545UBE0</accession>
<evidence type="ECO:0000256" key="1">
    <source>
        <dbReference type="ARBA" id="ARBA00023015"/>
    </source>
</evidence>
<dbReference type="InterPro" id="IPR050204">
    <property type="entry name" value="AraC_XylS_family_regulators"/>
</dbReference>
<comment type="caution">
    <text evidence="5">The sequence shown here is derived from an EMBL/GenBank/DDBJ whole genome shotgun (WGS) entry which is preliminary data.</text>
</comment>
<dbReference type="PROSITE" id="PS01124">
    <property type="entry name" value="HTH_ARAC_FAMILY_2"/>
    <property type="match status" value="1"/>
</dbReference>
<dbReference type="InterPro" id="IPR009057">
    <property type="entry name" value="Homeodomain-like_sf"/>
</dbReference>
<keyword evidence="1" id="KW-0805">Transcription regulation</keyword>
<dbReference type="RefSeq" id="WP_142902153.1">
    <property type="nucleotide sequence ID" value="NZ_ML660087.1"/>
</dbReference>
<dbReference type="PANTHER" id="PTHR46796:SF6">
    <property type="entry name" value="ARAC SUBFAMILY"/>
    <property type="match status" value="1"/>
</dbReference>
<dbReference type="Proteomes" id="UP000319732">
    <property type="component" value="Unassembled WGS sequence"/>
</dbReference>
<dbReference type="InterPro" id="IPR018060">
    <property type="entry name" value="HTH_AraC"/>
</dbReference>
<dbReference type="Pfam" id="PF12833">
    <property type="entry name" value="HTH_18"/>
    <property type="match status" value="1"/>
</dbReference>
<sequence length="281" mass="31304">MSEMLQGLPDSLISMASDNVLVAITRAKPFVVEMGMQHCALLIPLALGKLSVTDHRGSRLCHSRCPFTMTFLPPGSHVKVRQTAAIEHIYISVATSHLKDLRLYSLYNQKGHTRPVIGYSDPDIPMTAQSLRRHMLAPHYTGPIYLEALASVLLTHAVTAIDQQGDKDCLPRRLSDDTLKQIIEQIDNRLGDGISIRDLAAEVNMPLFTFTRLFKTTTGQSPYQYILERRIGLARRLLSHSELSLAGVAYSSGFASQSHMTDIFRQKLGITPGSYRRGFNK</sequence>